<sequence length="438" mass="49464">MAREPRRLAPPDRGALWAVPRYRRATRAALRPEPPCWREAGAPPSTRPLAFDTTNRPPQTPSLGPGAHPAPAAPGYWLPSYKLKSSWATGLHLSVLFGHVECLLVLLDHNATINCRPNGKTPLHVACEMANLDCVKILCDRGAKLNCYSLSGHTALHFCTTPNSILCAKQLVWRGANVNMKTNNQDEETPLHTAAHFGLPELVAFYVEHGAIVDSVNAHMETPLAIATYWALRFKEQEYSRDHHLICRMLLDYKAEVNARDDDFKSPLHKAAWNCDHVLMDMMLEAGAEANLMDINGCAAIQYVLKVTSVRPAARPEICYQLLLNHGAARIYPPQFHKVIQACHSYPKAIEVVVNAYEHIKWNVKWKRAIPDDDLERHWDFYHSLFTVCSNSPRTLMHLSRCAIRRTLHSRCHRVIPLLSLPLSLKKYLLLEPEGIIY</sequence>
<evidence type="ECO:0000256" key="5">
    <source>
        <dbReference type="SAM" id="MobiDB-lite"/>
    </source>
</evidence>
<dbReference type="InterPro" id="IPR036770">
    <property type="entry name" value="Ankyrin_rpt-contain_sf"/>
</dbReference>
<feature type="region of interest" description="Disordered" evidence="5">
    <location>
        <begin position="33"/>
        <end position="68"/>
    </location>
</feature>
<evidence type="ECO:0000313" key="7">
    <source>
        <dbReference type="Ensembl" id="ENSBIXP00005011334.1"/>
    </source>
</evidence>
<dbReference type="GO" id="GO:0031462">
    <property type="term" value="C:Cul2-RING ubiquitin ligase complex"/>
    <property type="evidence" value="ECO:0007669"/>
    <property type="project" value="Ensembl"/>
</dbReference>
<accession>A0A4W2G397</accession>
<dbReference type="Ensembl" id="ENSBIXT00005045624.1">
    <property type="protein sequence ID" value="ENSBIXP00005011334.1"/>
    <property type="gene ID" value="ENSBIXG00005015829.1"/>
</dbReference>
<evidence type="ECO:0000256" key="2">
    <source>
        <dbReference type="ARBA" id="ARBA00022737"/>
    </source>
</evidence>
<dbReference type="GO" id="GO:0031625">
    <property type="term" value="F:ubiquitin protein ligase binding"/>
    <property type="evidence" value="ECO:0007669"/>
    <property type="project" value="Ensembl"/>
</dbReference>
<dbReference type="Proteomes" id="UP000429181">
    <property type="component" value="Chromosome 4"/>
</dbReference>
<comment type="pathway">
    <text evidence="1">Protein modification; protein ubiquitination.</text>
</comment>
<dbReference type="Pfam" id="PF12796">
    <property type="entry name" value="Ank_2"/>
    <property type="match status" value="2"/>
</dbReference>
<reference evidence="7 8" key="1">
    <citation type="submission" date="2018-11" db="EMBL/GenBank/DDBJ databases">
        <title>Haplotype-resolved cattle genomes.</title>
        <authorList>
            <person name="Low W.Y."/>
            <person name="Tearle R."/>
            <person name="Bickhart D.M."/>
            <person name="Rosen B.D."/>
            <person name="Koren S."/>
            <person name="Rhie A."/>
            <person name="Hiendleder S."/>
            <person name="Phillippy A.M."/>
            <person name="Smith T.P.L."/>
            <person name="Williams J.L."/>
        </authorList>
    </citation>
    <scope>NUCLEOTIDE SEQUENCE [LARGE SCALE GENOMIC DNA]</scope>
</reference>
<name>A0A4W2G397_BOBOX</name>
<dbReference type="InterPro" id="IPR001496">
    <property type="entry name" value="SOCS_box"/>
</dbReference>
<keyword evidence="3 4" id="KW-0040">ANK repeat</keyword>
<evidence type="ECO:0000256" key="1">
    <source>
        <dbReference type="ARBA" id="ARBA00004906"/>
    </source>
</evidence>
<evidence type="ECO:0000259" key="6">
    <source>
        <dbReference type="PROSITE" id="PS50225"/>
    </source>
</evidence>
<dbReference type="PROSITE" id="PS50225">
    <property type="entry name" value="SOCS"/>
    <property type="match status" value="1"/>
</dbReference>
<dbReference type="GO" id="GO:0061630">
    <property type="term" value="F:ubiquitin protein ligase activity"/>
    <property type="evidence" value="ECO:0007669"/>
    <property type="project" value="Ensembl"/>
</dbReference>
<gene>
    <name evidence="7" type="primary">ASB4</name>
</gene>
<protein>
    <submittedName>
        <fullName evidence="7">Ankyrin repeat and SOCS box containing 4</fullName>
    </submittedName>
</protein>
<dbReference type="PANTHER" id="PTHR24171:SF10">
    <property type="entry name" value="ANKYRIN REPEAT DOMAIN-CONTAINING PROTEIN 29-LIKE"/>
    <property type="match status" value="1"/>
</dbReference>
<feature type="repeat" description="ANK" evidence="4">
    <location>
        <begin position="263"/>
        <end position="295"/>
    </location>
</feature>
<organism evidence="7 8">
    <name type="scientific">Bos indicus x Bos taurus</name>
    <name type="common">Hybrid cattle</name>
    <dbReference type="NCBI Taxonomy" id="30522"/>
    <lineage>
        <taxon>Eukaryota</taxon>
        <taxon>Metazoa</taxon>
        <taxon>Chordata</taxon>
        <taxon>Craniata</taxon>
        <taxon>Vertebrata</taxon>
        <taxon>Euteleostomi</taxon>
        <taxon>Mammalia</taxon>
        <taxon>Eutheria</taxon>
        <taxon>Laurasiatheria</taxon>
        <taxon>Artiodactyla</taxon>
        <taxon>Ruminantia</taxon>
        <taxon>Pecora</taxon>
        <taxon>Bovidae</taxon>
        <taxon>Bovinae</taxon>
        <taxon>Bos</taxon>
    </lineage>
</organism>
<dbReference type="PROSITE" id="PS50297">
    <property type="entry name" value="ANK_REP_REGION"/>
    <property type="match status" value="2"/>
</dbReference>
<dbReference type="AlphaFoldDB" id="A0A4W2G397"/>
<dbReference type="Gene3D" id="1.25.40.20">
    <property type="entry name" value="Ankyrin repeat-containing domain"/>
    <property type="match status" value="1"/>
</dbReference>
<keyword evidence="2" id="KW-0677">Repeat</keyword>
<dbReference type="SMART" id="SM00248">
    <property type="entry name" value="ANK"/>
    <property type="match status" value="6"/>
</dbReference>
<dbReference type="InterPro" id="IPR002110">
    <property type="entry name" value="Ankyrin_rpt"/>
</dbReference>
<dbReference type="SUPFAM" id="SSF158235">
    <property type="entry name" value="SOCS box-like"/>
    <property type="match status" value="1"/>
</dbReference>
<feature type="repeat" description="ANK" evidence="4">
    <location>
        <begin position="118"/>
        <end position="150"/>
    </location>
</feature>
<dbReference type="SMART" id="SM00969">
    <property type="entry name" value="SOCS_box"/>
    <property type="match status" value="1"/>
</dbReference>
<dbReference type="GO" id="GO:0035556">
    <property type="term" value="P:intracellular signal transduction"/>
    <property type="evidence" value="ECO:0007669"/>
    <property type="project" value="InterPro"/>
</dbReference>
<feature type="repeat" description="ANK" evidence="4">
    <location>
        <begin position="151"/>
        <end position="183"/>
    </location>
</feature>
<dbReference type="PANTHER" id="PTHR24171">
    <property type="entry name" value="ANKYRIN REPEAT DOMAIN-CONTAINING PROTEIN 39-RELATED"/>
    <property type="match status" value="1"/>
</dbReference>
<feature type="repeat" description="ANK" evidence="4">
    <location>
        <begin position="86"/>
        <end position="118"/>
    </location>
</feature>
<feature type="domain" description="SOCS box" evidence="6">
    <location>
        <begin position="391"/>
        <end position="429"/>
    </location>
</feature>
<dbReference type="InterPro" id="IPR036036">
    <property type="entry name" value="SOCS_box-like_dom_sf"/>
</dbReference>
<dbReference type="FunFam" id="1.25.40.20:FF:000271">
    <property type="entry name" value="Ankyrin repeat and SOCS box containing 4"/>
    <property type="match status" value="1"/>
</dbReference>
<dbReference type="SUPFAM" id="SSF48403">
    <property type="entry name" value="Ankyrin repeat"/>
    <property type="match status" value="1"/>
</dbReference>
<proteinExistence type="predicted"/>
<dbReference type="Pfam" id="PF07525">
    <property type="entry name" value="SOCS_box"/>
    <property type="match status" value="1"/>
</dbReference>
<dbReference type="PROSITE" id="PS50088">
    <property type="entry name" value="ANK_REPEAT"/>
    <property type="match status" value="5"/>
</dbReference>
<dbReference type="CDD" id="cd03723">
    <property type="entry name" value="SOCS_ASB4_ASB18"/>
    <property type="match status" value="1"/>
</dbReference>
<feature type="repeat" description="ANK" evidence="4">
    <location>
        <begin position="186"/>
        <end position="218"/>
    </location>
</feature>
<dbReference type="GO" id="GO:2001214">
    <property type="term" value="P:positive regulation of vasculogenesis"/>
    <property type="evidence" value="ECO:0007669"/>
    <property type="project" value="Ensembl"/>
</dbReference>
<dbReference type="GO" id="GO:0031466">
    <property type="term" value="C:Cul5-RING ubiquitin ligase complex"/>
    <property type="evidence" value="ECO:0007669"/>
    <property type="project" value="Ensembl"/>
</dbReference>
<evidence type="ECO:0000256" key="3">
    <source>
        <dbReference type="ARBA" id="ARBA00023043"/>
    </source>
</evidence>
<dbReference type="GeneTree" id="ENSGT00940000158874"/>
<reference evidence="7" key="2">
    <citation type="submission" date="2025-08" db="UniProtKB">
        <authorList>
            <consortium name="Ensembl"/>
        </authorList>
    </citation>
    <scope>IDENTIFICATION</scope>
</reference>
<dbReference type="UniPathway" id="UPA00143"/>
<dbReference type="GO" id="GO:0051865">
    <property type="term" value="P:protein autoubiquitination"/>
    <property type="evidence" value="ECO:0007669"/>
    <property type="project" value="Ensembl"/>
</dbReference>
<dbReference type="Gene3D" id="1.10.750.20">
    <property type="entry name" value="SOCS box"/>
    <property type="match status" value="1"/>
</dbReference>
<evidence type="ECO:0000313" key="8">
    <source>
        <dbReference type="Proteomes" id="UP000429181"/>
    </source>
</evidence>
<evidence type="ECO:0000256" key="4">
    <source>
        <dbReference type="PROSITE-ProRule" id="PRU00023"/>
    </source>
</evidence>